<dbReference type="EMBL" id="KL367482">
    <property type="protein sequence ID" value="KFD71438.1"/>
    <property type="molecule type" value="Genomic_DNA"/>
</dbReference>
<name>A0A085NPP2_9BILA</name>
<proteinExistence type="predicted"/>
<sequence>MAPLNDTVPGWDMCASEPDANAPSGRKPGKRLTPKSRIVVGQKFLWCPTFAEYGLHLLDNVGTCMPTQGSQIAKREGPQSMRLRYGLPP</sequence>
<evidence type="ECO:0000313" key="2">
    <source>
        <dbReference type="EMBL" id="KFD71438.1"/>
    </source>
</evidence>
<dbReference type="Proteomes" id="UP000030758">
    <property type="component" value="Unassembled WGS sequence"/>
</dbReference>
<feature type="region of interest" description="Disordered" evidence="1">
    <location>
        <begin position="1"/>
        <end position="34"/>
    </location>
</feature>
<protein>
    <submittedName>
        <fullName evidence="2">Uncharacterized protein</fullName>
    </submittedName>
</protein>
<dbReference type="AlphaFoldDB" id="A0A085NPP2"/>
<reference evidence="2" key="1">
    <citation type="journal article" date="2014" name="Nat. Genet.">
        <title>Genome and transcriptome of the porcine whipworm Trichuris suis.</title>
        <authorList>
            <person name="Jex A.R."/>
            <person name="Nejsum P."/>
            <person name="Schwarz E.M."/>
            <person name="Hu L."/>
            <person name="Young N.D."/>
            <person name="Hall R.S."/>
            <person name="Korhonen P.K."/>
            <person name="Liao S."/>
            <person name="Thamsborg S."/>
            <person name="Xia J."/>
            <person name="Xu P."/>
            <person name="Wang S."/>
            <person name="Scheerlinck J.P."/>
            <person name="Hofmann A."/>
            <person name="Sternberg P.W."/>
            <person name="Wang J."/>
            <person name="Gasser R.B."/>
        </authorList>
    </citation>
    <scope>NUCLEOTIDE SEQUENCE [LARGE SCALE GENOMIC DNA]</scope>
    <source>
        <strain evidence="2">DCEP-RM93F</strain>
    </source>
</reference>
<accession>A0A085NPP2</accession>
<gene>
    <name evidence="2" type="ORF">M514_16370</name>
</gene>
<evidence type="ECO:0000256" key="1">
    <source>
        <dbReference type="SAM" id="MobiDB-lite"/>
    </source>
</evidence>
<organism evidence="2">
    <name type="scientific">Trichuris suis</name>
    <name type="common">pig whipworm</name>
    <dbReference type="NCBI Taxonomy" id="68888"/>
    <lineage>
        <taxon>Eukaryota</taxon>
        <taxon>Metazoa</taxon>
        <taxon>Ecdysozoa</taxon>
        <taxon>Nematoda</taxon>
        <taxon>Enoplea</taxon>
        <taxon>Dorylaimia</taxon>
        <taxon>Trichinellida</taxon>
        <taxon>Trichuridae</taxon>
        <taxon>Trichuris</taxon>
    </lineage>
</organism>